<feature type="compositionally biased region" description="Basic and acidic residues" evidence="1">
    <location>
        <begin position="1"/>
        <end position="13"/>
    </location>
</feature>
<keyword evidence="3" id="KW-1185">Reference proteome</keyword>
<evidence type="ECO:0000313" key="3">
    <source>
        <dbReference type="Proteomes" id="UP000799421"/>
    </source>
</evidence>
<feature type="compositionally biased region" description="Basic and acidic residues" evidence="1">
    <location>
        <begin position="20"/>
        <end position="41"/>
    </location>
</feature>
<dbReference type="AlphaFoldDB" id="A0A6A7C4Q8"/>
<name>A0A6A7C4Q8_9PEZI</name>
<proteinExistence type="predicted"/>
<evidence type="ECO:0000313" key="2">
    <source>
        <dbReference type="EMBL" id="KAF2862029.1"/>
    </source>
</evidence>
<dbReference type="Proteomes" id="UP000799421">
    <property type="component" value="Unassembled WGS sequence"/>
</dbReference>
<feature type="region of interest" description="Disordered" evidence="1">
    <location>
        <begin position="1"/>
        <end position="41"/>
    </location>
</feature>
<feature type="region of interest" description="Disordered" evidence="1">
    <location>
        <begin position="121"/>
        <end position="189"/>
    </location>
</feature>
<dbReference type="EMBL" id="MU005968">
    <property type="protein sequence ID" value="KAF2862029.1"/>
    <property type="molecule type" value="Genomic_DNA"/>
</dbReference>
<reference evidence="2" key="1">
    <citation type="journal article" date="2020" name="Stud. Mycol.">
        <title>101 Dothideomycetes genomes: a test case for predicting lifestyles and emergence of pathogens.</title>
        <authorList>
            <person name="Haridas S."/>
            <person name="Albert R."/>
            <person name="Binder M."/>
            <person name="Bloem J."/>
            <person name="Labutti K."/>
            <person name="Salamov A."/>
            <person name="Andreopoulos B."/>
            <person name="Baker S."/>
            <person name="Barry K."/>
            <person name="Bills G."/>
            <person name="Bluhm B."/>
            <person name="Cannon C."/>
            <person name="Castanera R."/>
            <person name="Culley D."/>
            <person name="Daum C."/>
            <person name="Ezra D."/>
            <person name="Gonzalez J."/>
            <person name="Henrissat B."/>
            <person name="Kuo A."/>
            <person name="Liang C."/>
            <person name="Lipzen A."/>
            <person name="Lutzoni F."/>
            <person name="Magnuson J."/>
            <person name="Mondo S."/>
            <person name="Nolan M."/>
            <person name="Ohm R."/>
            <person name="Pangilinan J."/>
            <person name="Park H.-J."/>
            <person name="Ramirez L."/>
            <person name="Alfaro M."/>
            <person name="Sun H."/>
            <person name="Tritt A."/>
            <person name="Yoshinaga Y."/>
            <person name="Zwiers L.-H."/>
            <person name="Turgeon B."/>
            <person name="Goodwin S."/>
            <person name="Spatafora J."/>
            <person name="Crous P."/>
            <person name="Grigoriev I."/>
        </authorList>
    </citation>
    <scope>NUCLEOTIDE SEQUENCE</scope>
    <source>
        <strain evidence="2">CBS 480.64</strain>
    </source>
</reference>
<sequence>MAKETTPLTEEKPSQTTNEAKQEKQDEKFEEVQAEIQEEHEKQDKTLTLLCTHLTTSRLSREALICYDSAETYQDNSDKDWTFPSSPRRGNYMRKRRGGEVLCSERHLAEIAAWVGCLDEETEKGEGGTKLDKRTKKEKGISKANRYGHGKTTKPTPSPIPLYRSTQATSPHRSPHRQDQTPPKRTKPS</sequence>
<accession>A0A6A7C4Q8</accession>
<organism evidence="2 3">
    <name type="scientific">Piedraia hortae CBS 480.64</name>
    <dbReference type="NCBI Taxonomy" id="1314780"/>
    <lineage>
        <taxon>Eukaryota</taxon>
        <taxon>Fungi</taxon>
        <taxon>Dikarya</taxon>
        <taxon>Ascomycota</taxon>
        <taxon>Pezizomycotina</taxon>
        <taxon>Dothideomycetes</taxon>
        <taxon>Dothideomycetidae</taxon>
        <taxon>Capnodiales</taxon>
        <taxon>Piedraiaceae</taxon>
        <taxon>Piedraia</taxon>
    </lineage>
</organism>
<evidence type="ECO:0000256" key="1">
    <source>
        <dbReference type="SAM" id="MobiDB-lite"/>
    </source>
</evidence>
<gene>
    <name evidence="2" type="ORF">K470DRAFT_269302</name>
</gene>
<protein>
    <submittedName>
        <fullName evidence="2">Uncharacterized protein</fullName>
    </submittedName>
</protein>